<proteinExistence type="predicted"/>
<reference evidence="2 3" key="1">
    <citation type="submission" date="2011-09" db="EMBL/GenBank/DDBJ databases">
        <title>The draft genome of Methylobacterium extorquens DSM 13060.</title>
        <authorList>
            <consortium name="US DOE Joint Genome Institute (JGI-PGF)"/>
            <person name="Lucas S."/>
            <person name="Han J."/>
            <person name="Lapidus A."/>
            <person name="Cheng J.-F."/>
            <person name="Goodwin L."/>
            <person name="Pitluck S."/>
            <person name="Peters L."/>
            <person name="Land M.L."/>
            <person name="Hauser L."/>
            <person name="Koskimaki J."/>
            <person name="Halonen O."/>
            <person name="Pirttila A."/>
            <person name="Frank C."/>
            <person name="Woyke T.J."/>
        </authorList>
    </citation>
    <scope>NUCLEOTIDE SEQUENCE [LARGE SCALE GENOMIC DNA]</scope>
    <source>
        <strain evidence="2 3">DSM 13060</strain>
    </source>
</reference>
<organism evidence="2 3">
    <name type="scientific">Methylorubrum extorquens DSM 13060</name>
    <dbReference type="NCBI Taxonomy" id="882800"/>
    <lineage>
        <taxon>Bacteria</taxon>
        <taxon>Pseudomonadati</taxon>
        <taxon>Pseudomonadota</taxon>
        <taxon>Alphaproteobacteria</taxon>
        <taxon>Hyphomicrobiales</taxon>
        <taxon>Methylobacteriaceae</taxon>
        <taxon>Methylorubrum</taxon>
    </lineage>
</organism>
<dbReference type="PATRIC" id="fig|882800.3.peg.5307"/>
<sequence length="78" mass="7839">AAAASTGGRLSRRSFEVLSGLNGLFRNVETNRSAAKSEPGKSDPARSGAVAPDRMRAPGLVPVDVAEGARASGGFGTP</sequence>
<dbReference type="Proteomes" id="UP000004382">
    <property type="component" value="Unassembled WGS sequence"/>
</dbReference>
<comment type="caution">
    <text evidence="2">The sequence shown here is derived from an EMBL/GenBank/DDBJ whole genome shotgun (WGS) entry which is preliminary data.</text>
</comment>
<accession>H1KS33</accession>
<dbReference type="AlphaFoldDB" id="H1KS33"/>
<dbReference type="EMBL" id="AGJK01000260">
    <property type="protein sequence ID" value="EHP89191.1"/>
    <property type="molecule type" value="Genomic_DNA"/>
</dbReference>
<protein>
    <submittedName>
        <fullName evidence="2">Putative penicillin-binding protein</fullName>
    </submittedName>
</protein>
<gene>
    <name evidence="2" type="ORF">MetexDRAFT_5446</name>
</gene>
<feature type="region of interest" description="Disordered" evidence="1">
    <location>
        <begin position="30"/>
        <end position="78"/>
    </location>
</feature>
<feature type="non-terminal residue" evidence="2">
    <location>
        <position position="1"/>
    </location>
</feature>
<evidence type="ECO:0000256" key="1">
    <source>
        <dbReference type="SAM" id="MobiDB-lite"/>
    </source>
</evidence>
<name>H1KS33_METEX</name>
<evidence type="ECO:0000313" key="3">
    <source>
        <dbReference type="Proteomes" id="UP000004382"/>
    </source>
</evidence>
<evidence type="ECO:0000313" key="2">
    <source>
        <dbReference type="EMBL" id="EHP89191.1"/>
    </source>
</evidence>